<dbReference type="AlphaFoldDB" id="A0A6L5Y556"/>
<dbReference type="PANTHER" id="PTHR42736:SF1">
    <property type="entry name" value="PROTEIN-GLUTAMINE GAMMA-GLUTAMYLTRANSFERASE"/>
    <property type="match status" value="1"/>
</dbReference>
<dbReference type="Pfam" id="PF11992">
    <property type="entry name" value="TgpA_N"/>
    <property type="match status" value="1"/>
</dbReference>
<dbReference type="Proteomes" id="UP000474676">
    <property type="component" value="Unassembled WGS sequence"/>
</dbReference>
<dbReference type="EMBL" id="VUMZ01000004">
    <property type="protein sequence ID" value="MST51796.1"/>
    <property type="molecule type" value="Genomic_DNA"/>
</dbReference>
<proteinExistence type="predicted"/>
<dbReference type="Pfam" id="PF01841">
    <property type="entry name" value="Transglut_core"/>
    <property type="match status" value="1"/>
</dbReference>
<feature type="transmembrane region" description="Helical" evidence="2">
    <location>
        <begin position="158"/>
        <end position="179"/>
    </location>
</feature>
<dbReference type="PANTHER" id="PTHR42736">
    <property type="entry name" value="PROTEIN-GLUTAMINE GAMMA-GLUTAMYLTRANSFERASE"/>
    <property type="match status" value="1"/>
</dbReference>
<organism evidence="4 5">
    <name type="scientific">Hornefia butyriciproducens</name>
    <dbReference type="NCBI Taxonomy" id="2652293"/>
    <lineage>
        <taxon>Bacteria</taxon>
        <taxon>Bacillati</taxon>
        <taxon>Bacillota</taxon>
        <taxon>Clostridia</taxon>
        <taxon>Peptostreptococcales</taxon>
        <taxon>Anaerovoracaceae</taxon>
        <taxon>Hornefia</taxon>
    </lineage>
</organism>
<keyword evidence="2" id="KW-0812">Transmembrane</keyword>
<dbReference type="SMART" id="SM00460">
    <property type="entry name" value="TGc"/>
    <property type="match status" value="1"/>
</dbReference>
<protein>
    <submittedName>
        <fullName evidence="4">Transglutaminase domain-containing protein</fullName>
    </submittedName>
</protein>
<feature type="transmembrane region" description="Helical" evidence="2">
    <location>
        <begin position="573"/>
        <end position="595"/>
    </location>
</feature>
<dbReference type="InterPro" id="IPR038765">
    <property type="entry name" value="Papain-like_cys_pep_sf"/>
</dbReference>
<evidence type="ECO:0000256" key="1">
    <source>
        <dbReference type="SAM" id="MobiDB-lite"/>
    </source>
</evidence>
<gene>
    <name evidence="4" type="ORF">FYJ64_05650</name>
</gene>
<feature type="transmembrane region" description="Helical" evidence="2">
    <location>
        <begin position="111"/>
        <end position="127"/>
    </location>
</feature>
<dbReference type="InterPro" id="IPR002931">
    <property type="entry name" value="Transglutaminase-like"/>
</dbReference>
<feature type="region of interest" description="Disordered" evidence="1">
    <location>
        <begin position="542"/>
        <end position="565"/>
    </location>
</feature>
<dbReference type="InterPro" id="IPR021878">
    <property type="entry name" value="TgpA_N"/>
</dbReference>
<evidence type="ECO:0000259" key="3">
    <source>
        <dbReference type="SMART" id="SM00460"/>
    </source>
</evidence>
<evidence type="ECO:0000313" key="4">
    <source>
        <dbReference type="EMBL" id="MST51796.1"/>
    </source>
</evidence>
<accession>A0A6L5Y556</accession>
<keyword evidence="2" id="KW-0472">Membrane</keyword>
<feature type="transmembrane region" description="Helical" evidence="2">
    <location>
        <begin position="133"/>
        <end position="151"/>
    </location>
</feature>
<evidence type="ECO:0000313" key="5">
    <source>
        <dbReference type="Proteomes" id="UP000474676"/>
    </source>
</evidence>
<dbReference type="SUPFAM" id="SSF54001">
    <property type="entry name" value="Cysteine proteinases"/>
    <property type="match status" value="1"/>
</dbReference>
<dbReference type="InterPro" id="IPR052901">
    <property type="entry name" value="Bact_TGase-like"/>
</dbReference>
<feature type="domain" description="Transglutaminase-like" evidence="3">
    <location>
        <begin position="450"/>
        <end position="525"/>
    </location>
</feature>
<keyword evidence="5" id="KW-1185">Reference proteome</keyword>
<reference evidence="4 5" key="1">
    <citation type="submission" date="2019-08" db="EMBL/GenBank/DDBJ databases">
        <title>In-depth cultivation of the pig gut microbiome towards novel bacterial diversity and tailored functional studies.</title>
        <authorList>
            <person name="Wylensek D."/>
            <person name="Hitch T.C.A."/>
            <person name="Clavel T."/>
        </authorList>
    </citation>
    <scope>NUCLEOTIDE SEQUENCE [LARGE SCALE GENOMIC DNA]</scope>
    <source>
        <strain evidence="4 5">WCA-MUC-591-APC-3H</strain>
    </source>
</reference>
<feature type="compositionally biased region" description="Polar residues" evidence="1">
    <location>
        <begin position="548"/>
        <end position="557"/>
    </location>
</feature>
<comment type="caution">
    <text evidence="4">The sequence shown here is derived from an EMBL/GenBank/DDBJ whole genome shotgun (WGS) entry which is preliminary data.</text>
</comment>
<sequence>MQLKYSEAGNGRKLNMIQECLVGILLAAAFMAALCSALGISLSPADLPAGNPADGFISLWNTAADRFGENNFLILPKYAAEHVGTGPAVALIGVMLILFSICVVRSHLRPLLLLYLVPFAFMLALGLDMRPWTGIMFAAAVLLSFTVMGSCSGTGLPILREAAVTVLILAAVMTVWIHAAGITEPQLLTDAGAGIVSRLEDVRYGSGILKNGELNGLDNRRAGDRTALKITMEKPQSMYLRGYVGEIYTGSRWNRLSNQTAYSFRDTGYGLQKRGFSALTQAACVQKLIGQKQGGNRIRIRTESADRRNSYLPYELMDGNIDGMVNFADAAEKPTGFRGASDYSVKITDNQTGVWTDQVGRLFSGVWNDARARYFVSESHYNAFVYENDTTVSTELRALLKKRTGIGAEGAKHMEYREAIEAVRKYLSGNFVYTEKIRPVSGGSDFLENFLSTRRGCDVHYATLAAMMFRCCGIPSRYVEGYLVTVGDEAEMTAGKDWLLPENRAHAWTEIYVDGYGWVPVETVPKYMKLMKQADLSIGLSGTDAREQAQSPQSSTGRDTEEPTKNRARERRVLWIFGLAALCVLSALLLIWLAARFGRRLMREIRYRKAFLHRDPGRAVRSLYDYMKEKGFPLSEKAEALGCFAAFSNGLIQERDRRDMLEEMKRGKREKKQRS</sequence>
<keyword evidence="2" id="KW-1133">Transmembrane helix</keyword>
<dbReference type="Gene3D" id="3.10.620.30">
    <property type="match status" value="1"/>
</dbReference>
<evidence type="ECO:0000256" key="2">
    <source>
        <dbReference type="SAM" id="Phobius"/>
    </source>
</evidence>
<feature type="transmembrane region" description="Helical" evidence="2">
    <location>
        <begin position="21"/>
        <end position="42"/>
    </location>
</feature>
<name>A0A6L5Y556_9FIRM</name>
<feature type="transmembrane region" description="Helical" evidence="2">
    <location>
        <begin position="85"/>
        <end position="104"/>
    </location>
</feature>